<gene>
    <name evidence="1" type="ORF">L6164_030734</name>
</gene>
<evidence type="ECO:0000313" key="1">
    <source>
        <dbReference type="EMBL" id="KAI4307563.1"/>
    </source>
</evidence>
<proteinExistence type="predicted"/>
<reference evidence="1 2" key="1">
    <citation type="journal article" date="2022" name="DNA Res.">
        <title>Chromosomal-level genome assembly of the orchid tree Bauhinia variegata (Leguminosae; Cercidoideae) supports the allotetraploid origin hypothesis of Bauhinia.</title>
        <authorList>
            <person name="Zhong Y."/>
            <person name="Chen Y."/>
            <person name="Zheng D."/>
            <person name="Pang J."/>
            <person name="Liu Y."/>
            <person name="Luo S."/>
            <person name="Meng S."/>
            <person name="Qian L."/>
            <person name="Wei D."/>
            <person name="Dai S."/>
            <person name="Zhou R."/>
        </authorList>
    </citation>
    <scope>NUCLEOTIDE SEQUENCE [LARGE SCALE GENOMIC DNA]</scope>
    <source>
        <strain evidence="1">BV-YZ2020</strain>
    </source>
</reference>
<keyword evidence="2" id="KW-1185">Reference proteome</keyword>
<accession>A0ACB9LDB2</accession>
<dbReference type="Proteomes" id="UP000828941">
    <property type="component" value="Chromosome 12"/>
</dbReference>
<sequence>MGRRRKISESSKTLNSSADDALADENKRPEGKGFYACYLLVSLNPRYKGHTYIGFTVNPRRRIRQHNGEIGCGACRTKRRRPWEMALCICGFPTNVSALQFEWAWQHPVESLAVRKAAASFKSLSGIANKIKLAYTMLNLPSWQSMNITVNFFSTKYMKHAAGCPSLPEHMKIQICSMDELMCYTKRVDGLSENEEDCMDEEEFNNNPSNSDSSTDTLDNSAAHDSTENKNPGDKSTETYEWSKESDAREPCHTFASQDQRQPIGSIKSLTTKLSPISSSEREEMISEEDFMCFMNDSCINLCQPAYKQSCTKSAADINKESSSVPAMPHEAEIIDLSTPSPSCRTFTETEKRRVPSVCSDFIDLTKSPNFIQL</sequence>
<protein>
    <submittedName>
        <fullName evidence="1">Uncharacterized protein</fullName>
    </submittedName>
</protein>
<name>A0ACB9LDB2_BAUVA</name>
<evidence type="ECO:0000313" key="2">
    <source>
        <dbReference type="Proteomes" id="UP000828941"/>
    </source>
</evidence>
<dbReference type="EMBL" id="CM039437">
    <property type="protein sequence ID" value="KAI4307563.1"/>
    <property type="molecule type" value="Genomic_DNA"/>
</dbReference>
<comment type="caution">
    <text evidence="1">The sequence shown here is derived from an EMBL/GenBank/DDBJ whole genome shotgun (WGS) entry which is preliminary data.</text>
</comment>
<organism evidence="1 2">
    <name type="scientific">Bauhinia variegata</name>
    <name type="common">Purple orchid tree</name>
    <name type="synonym">Phanera variegata</name>
    <dbReference type="NCBI Taxonomy" id="167791"/>
    <lineage>
        <taxon>Eukaryota</taxon>
        <taxon>Viridiplantae</taxon>
        <taxon>Streptophyta</taxon>
        <taxon>Embryophyta</taxon>
        <taxon>Tracheophyta</taxon>
        <taxon>Spermatophyta</taxon>
        <taxon>Magnoliopsida</taxon>
        <taxon>eudicotyledons</taxon>
        <taxon>Gunneridae</taxon>
        <taxon>Pentapetalae</taxon>
        <taxon>rosids</taxon>
        <taxon>fabids</taxon>
        <taxon>Fabales</taxon>
        <taxon>Fabaceae</taxon>
        <taxon>Cercidoideae</taxon>
        <taxon>Cercideae</taxon>
        <taxon>Bauhiniinae</taxon>
        <taxon>Bauhinia</taxon>
    </lineage>
</organism>